<dbReference type="InterPro" id="IPR011990">
    <property type="entry name" value="TPR-like_helical_dom_sf"/>
</dbReference>
<gene>
    <name evidence="1" type="ORF">GALL_133130</name>
</gene>
<organism evidence="1">
    <name type="scientific">mine drainage metagenome</name>
    <dbReference type="NCBI Taxonomy" id="410659"/>
    <lineage>
        <taxon>unclassified sequences</taxon>
        <taxon>metagenomes</taxon>
        <taxon>ecological metagenomes</taxon>
    </lineage>
</organism>
<proteinExistence type="predicted"/>
<dbReference type="EMBL" id="MLJW01000056">
    <property type="protein sequence ID" value="OIR04643.1"/>
    <property type="molecule type" value="Genomic_DNA"/>
</dbReference>
<dbReference type="AlphaFoldDB" id="A0A1J5S9M8"/>
<evidence type="ECO:0000313" key="1">
    <source>
        <dbReference type="EMBL" id="OIR04643.1"/>
    </source>
</evidence>
<dbReference type="SUPFAM" id="SSF48452">
    <property type="entry name" value="TPR-like"/>
    <property type="match status" value="1"/>
</dbReference>
<sequence>MNIIRKFYHCLIMFCLLLPSMAYAEQILDKVEIIQNKTEADIHIDFFTQVRYLRHSPNKASSYIQVFLEFPQLSAAPTQRETLNSPPSDIVPSFTVNYPDLKTSSLAIRFKTPVKFRITPDNSGRGIIIHVPLPKDVKPVEPEAAPIPAPAPAAIPIEIPGIPAGMSTDDYAGKLVAESRVASGLGDYAKAIELLNAALNVPPNSHSQDAQELIGLAREKNGELAKAKAEYELYLKLYPEGDSAKRVRQHIANVDAATKAGATSTVKAKKPIREIDETTVYGSWDQYYYDAHSHDYNPSPTANTHRQDQSMLMSSLNLTARSRKNQYDSKVVFRNRQTMNFLPGGADRDRTDAAYVEVANSDTDYLVRVGRQSGNSGGVLGRFDGGLFRYGLSPKLRVNLVAGSLDEYRVDYKRHFYGINFDIGPIAENWSGNAFFINQEVDNVTDRRAVGGEVRYFSNSGRSVYSYLDYDTMFSRLNTFMVQGNMQADEATNYNMLFDHRKSPILQMVNSISSPVLTALTPQPTSIRQALQSGQTVETLRNLAISQTLDTDLYLLGATRQVTPKWQLGGDVQLSRITSGDSAAALAAAKKALLDNNPFIDPVTLQSLTNSFAGGNTWTYHVQVVGLDTIFKDDTSVLSASYTSGPTSSVDSFIYSNVMVPRDKWRLDSSFKVMQVNTNPSIVQYVLSPTIRASYKLREKATLEAEIGLEVSNTLDPINGHTRTFRDFTFIGYRIDI</sequence>
<dbReference type="Gene3D" id="1.25.40.10">
    <property type="entry name" value="Tetratricopeptide repeat domain"/>
    <property type="match status" value="1"/>
</dbReference>
<protein>
    <submittedName>
        <fullName evidence="1">Uncharacterized protein</fullName>
    </submittedName>
</protein>
<comment type="caution">
    <text evidence="1">The sequence shown here is derived from an EMBL/GenBank/DDBJ whole genome shotgun (WGS) entry which is preliminary data.</text>
</comment>
<reference evidence="1" key="1">
    <citation type="submission" date="2016-10" db="EMBL/GenBank/DDBJ databases">
        <title>Sequence of Gallionella enrichment culture.</title>
        <authorList>
            <person name="Poehlein A."/>
            <person name="Muehling M."/>
            <person name="Daniel R."/>
        </authorList>
    </citation>
    <scope>NUCLEOTIDE SEQUENCE</scope>
</reference>
<accession>A0A1J5S9M8</accession>
<name>A0A1J5S9M8_9ZZZZ</name>